<proteinExistence type="predicted"/>
<feature type="non-terminal residue" evidence="1">
    <location>
        <position position="1"/>
    </location>
</feature>
<accession>A0A6A4GZM8</accession>
<evidence type="ECO:0000313" key="1">
    <source>
        <dbReference type="EMBL" id="KAE9391422.1"/>
    </source>
</evidence>
<feature type="non-terminal residue" evidence="1">
    <location>
        <position position="106"/>
    </location>
</feature>
<sequence>LAFAIVHSTTIALPAWYTACSDYDLPARLIPRDVATQWNSTYDMLVVASKYSAVINKITADKSLKLRKFELSDEQWKIVGNLIHIFKKATLLFSKDSASTISQVVP</sequence>
<name>A0A6A4GZM8_9AGAR</name>
<organism evidence="1 2">
    <name type="scientific">Gymnopus androsaceus JB14</name>
    <dbReference type="NCBI Taxonomy" id="1447944"/>
    <lineage>
        <taxon>Eukaryota</taxon>
        <taxon>Fungi</taxon>
        <taxon>Dikarya</taxon>
        <taxon>Basidiomycota</taxon>
        <taxon>Agaricomycotina</taxon>
        <taxon>Agaricomycetes</taxon>
        <taxon>Agaricomycetidae</taxon>
        <taxon>Agaricales</taxon>
        <taxon>Marasmiineae</taxon>
        <taxon>Omphalotaceae</taxon>
        <taxon>Gymnopus</taxon>
    </lineage>
</organism>
<evidence type="ECO:0008006" key="3">
    <source>
        <dbReference type="Google" id="ProtNLM"/>
    </source>
</evidence>
<gene>
    <name evidence="1" type="ORF">BT96DRAFT_764932</name>
</gene>
<dbReference type="EMBL" id="ML769625">
    <property type="protein sequence ID" value="KAE9391422.1"/>
    <property type="molecule type" value="Genomic_DNA"/>
</dbReference>
<dbReference type="AlphaFoldDB" id="A0A6A4GZM8"/>
<dbReference type="SUPFAM" id="SSF53098">
    <property type="entry name" value="Ribonuclease H-like"/>
    <property type="match status" value="1"/>
</dbReference>
<evidence type="ECO:0000313" key="2">
    <source>
        <dbReference type="Proteomes" id="UP000799118"/>
    </source>
</evidence>
<reference evidence="1" key="1">
    <citation type="journal article" date="2019" name="Environ. Microbiol.">
        <title>Fungal ecological strategies reflected in gene transcription - a case study of two litter decomposers.</title>
        <authorList>
            <person name="Barbi F."/>
            <person name="Kohler A."/>
            <person name="Barry K."/>
            <person name="Baskaran P."/>
            <person name="Daum C."/>
            <person name="Fauchery L."/>
            <person name="Ihrmark K."/>
            <person name="Kuo A."/>
            <person name="LaButti K."/>
            <person name="Lipzen A."/>
            <person name="Morin E."/>
            <person name="Grigoriev I.V."/>
            <person name="Henrissat B."/>
            <person name="Lindahl B."/>
            <person name="Martin F."/>
        </authorList>
    </citation>
    <scope>NUCLEOTIDE SEQUENCE</scope>
    <source>
        <strain evidence="1">JB14</strain>
    </source>
</reference>
<dbReference type="OrthoDB" id="3252425at2759"/>
<dbReference type="InterPro" id="IPR012337">
    <property type="entry name" value="RNaseH-like_sf"/>
</dbReference>
<dbReference type="Proteomes" id="UP000799118">
    <property type="component" value="Unassembled WGS sequence"/>
</dbReference>
<keyword evidence="2" id="KW-1185">Reference proteome</keyword>
<protein>
    <recommendedName>
        <fullName evidence="3">HAT C-terminal dimerisation domain-containing protein</fullName>
    </recommendedName>
</protein>